<evidence type="ECO:0000313" key="2">
    <source>
        <dbReference type="EMBL" id="ALI02645.1"/>
    </source>
</evidence>
<gene>
    <name evidence="2" type="ORF">AO353_16750</name>
</gene>
<dbReference type="Proteomes" id="UP000066487">
    <property type="component" value="Chromosome"/>
</dbReference>
<keyword evidence="1" id="KW-1133">Transmembrane helix</keyword>
<evidence type="ECO:0000256" key="1">
    <source>
        <dbReference type="SAM" id="Phobius"/>
    </source>
</evidence>
<feature type="transmembrane region" description="Helical" evidence="1">
    <location>
        <begin position="181"/>
        <end position="199"/>
    </location>
</feature>
<dbReference type="EMBL" id="CP012830">
    <property type="protein sequence ID" value="ALI02645.1"/>
    <property type="molecule type" value="Genomic_DNA"/>
</dbReference>
<accession>A0A0N9VW08</accession>
<dbReference type="RefSeq" id="WP_054595955.1">
    <property type="nucleotide sequence ID" value="NZ_CP012830.1"/>
</dbReference>
<organism evidence="2 3">
    <name type="scientific">Pseudomonas fluorescens</name>
    <dbReference type="NCBI Taxonomy" id="294"/>
    <lineage>
        <taxon>Bacteria</taxon>
        <taxon>Pseudomonadati</taxon>
        <taxon>Pseudomonadota</taxon>
        <taxon>Gammaproteobacteria</taxon>
        <taxon>Pseudomonadales</taxon>
        <taxon>Pseudomonadaceae</taxon>
        <taxon>Pseudomonas</taxon>
    </lineage>
</organism>
<name>A0A0N9VW08_PSEFL</name>
<dbReference type="AlphaFoldDB" id="A0A0N9VW08"/>
<keyword evidence="1" id="KW-0812">Transmembrane</keyword>
<reference evidence="2 3" key="2">
    <citation type="journal article" date="2018" name="Nature">
        <title>Mutant phenotypes for thousands of bacterial genes of unknown function.</title>
        <authorList>
            <person name="Price M.N."/>
            <person name="Wetmore K.M."/>
            <person name="Waters R.J."/>
            <person name="Callaghan M."/>
            <person name="Ray J."/>
            <person name="Liu H."/>
            <person name="Kuehl J.V."/>
            <person name="Melnyk R.A."/>
            <person name="Lamson J.S."/>
            <person name="Suh Y."/>
            <person name="Carlson H.K."/>
            <person name="Esquivel Z."/>
            <person name="Sadeeshkumar H."/>
            <person name="Chakraborty R."/>
            <person name="Zane G.M."/>
            <person name="Rubin B.E."/>
            <person name="Wall J.D."/>
            <person name="Visel A."/>
            <person name="Bristow J."/>
            <person name="Blow M.J."/>
            <person name="Arkin A.P."/>
            <person name="Deutschbauer A.M."/>
        </authorList>
    </citation>
    <scope>NUCLEOTIDE SEQUENCE [LARGE SCALE GENOMIC DNA]</scope>
    <source>
        <strain evidence="2 3">FW300-N2E3</strain>
    </source>
</reference>
<sequence length="587" mass="62905">MAETEKIEKKAVLLTGIDELSPKLKDLRAKVDGFKTNLEQAGMGRLDISGLFKGGSVVTPFVEGIKSAAAFQGKLAEVSELAKGVDVPSVPKSAAQNLNVFSASMDKVSVAVDAALMPAVSAVVVGLEPLLNGVGTLLNDNPELVQGIAAGAIAFSAIQSAVTGASQALDLMSTVLKTSPLMLIAMGIALVAGVIVANWKPISAFFAGLWQEIAPVVMPMVEFFKTMFAFTPLGLIINNWGPISQVFAALWDVIKAAASLLFEAFKVIFSWTPLGMIIANWRPISSFFSSLWQGVKAVAVPVIDFFKTLFSWTPLGMIVSNWQPLVGLFSAIWDLLRALSVPVVSFLKSLFDWSPMALVSAAWDPLSNYFSGMWQTLEVMAQPVVDFFKGLFDWSPMMQVSAAWQPLSEFFSGLWDSLTSVTAPVGELFKTLFDWSPMQMITEHWTPIIAWFSGLWEKLKAIIEPIKDLFGGSVSGFIAKITGKVEGLTEAQQKTNAEGKGELAPAFFGASSDQASLSSDLPKGSNALVQQSAANNRAQLEGGLTVRFENAPAGMRTDQPQTNQPGLAVTSQIGYRSLSLGGSNELA</sequence>
<dbReference type="OrthoDB" id="8019720at2"/>
<evidence type="ECO:0000313" key="3">
    <source>
        <dbReference type="Proteomes" id="UP000066487"/>
    </source>
</evidence>
<protein>
    <submittedName>
        <fullName evidence="2">Phage tail protein</fullName>
    </submittedName>
</protein>
<reference evidence="3" key="1">
    <citation type="submission" date="2015-09" db="EMBL/GenBank/DDBJ databases">
        <title>Whole genome sequence of Pseudomonas fluorescens FW300-N2E3.</title>
        <authorList>
            <person name="Ray J."/>
            <person name="Melnyk R."/>
            <person name="Deutschbauer A."/>
        </authorList>
    </citation>
    <scope>NUCLEOTIDE SEQUENCE [LARGE SCALE GENOMIC DNA]</scope>
    <source>
        <strain evidence="3">FW300-N2E3</strain>
    </source>
</reference>
<proteinExistence type="predicted"/>
<keyword evidence="1" id="KW-0472">Membrane</keyword>